<proteinExistence type="predicted"/>
<evidence type="ECO:0000313" key="2">
    <source>
        <dbReference type="Proteomes" id="UP000030645"/>
    </source>
</evidence>
<dbReference type="AlphaFoldDB" id="W9S0Y4"/>
<dbReference type="EMBL" id="KE345919">
    <property type="protein sequence ID" value="EXC20558.1"/>
    <property type="molecule type" value="Genomic_DNA"/>
</dbReference>
<reference evidence="2" key="1">
    <citation type="submission" date="2013-01" db="EMBL/GenBank/DDBJ databases">
        <title>Draft Genome Sequence of a Mulberry Tree, Morus notabilis C.K. Schneid.</title>
        <authorList>
            <person name="He N."/>
            <person name="Zhao S."/>
        </authorList>
    </citation>
    <scope>NUCLEOTIDE SEQUENCE</scope>
</reference>
<organism evidence="1 2">
    <name type="scientific">Morus notabilis</name>
    <dbReference type="NCBI Taxonomy" id="981085"/>
    <lineage>
        <taxon>Eukaryota</taxon>
        <taxon>Viridiplantae</taxon>
        <taxon>Streptophyta</taxon>
        <taxon>Embryophyta</taxon>
        <taxon>Tracheophyta</taxon>
        <taxon>Spermatophyta</taxon>
        <taxon>Magnoliopsida</taxon>
        <taxon>eudicotyledons</taxon>
        <taxon>Gunneridae</taxon>
        <taxon>Pentapetalae</taxon>
        <taxon>rosids</taxon>
        <taxon>fabids</taxon>
        <taxon>Rosales</taxon>
        <taxon>Moraceae</taxon>
        <taxon>Moreae</taxon>
        <taxon>Morus</taxon>
    </lineage>
</organism>
<sequence length="72" mass="8039">MEVTTTEKECHINNKANIQKKPDDGVLFVLKSKEQHTRCSKGVGCTSGKLSQISLVCLWCIHMCTDAIFKNV</sequence>
<accession>W9S0Y4</accession>
<keyword evidence="2" id="KW-1185">Reference proteome</keyword>
<dbReference type="Proteomes" id="UP000030645">
    <property type="component" value="Unassembled WGS sequence"/>
</dbReference>
<name>W9S0Y4_9ROSA</name>
<evidence type="ECO:0000313" key="1">
    <source>
        <dbReference type="EMBL" id="EXC20558.1"/>
    </source>
</evidence>
<gene>
    <name evidence="1" type="ORF">L484_027113</name>
</gene>
<protein>
    <submittedName>
        <fullName evidence="1">Uncharacterized protein</fullName>
    </submittedName>
</protein>